<evidence type="ECO:0000313" key="8">
    <source>
        <dbReference type="Proteomes" id="UP001597044"/>
    </source>
</evidence>
<gene>
    <name evidence="7" type="ORF">ACFQ0F_09565</name>
</gene>
<protein>
    <submittedName>
        <fullName evidence="7">TetR/AcrR family transcriptional regulator</fullName>
    </submittedName>
</protein>
<feature type="compositionally biased region" description="Basic and acidic residues" evidence="5">
    <location>
        <begin position="8"/>
        <end position="21"/>
    </location>
</feature>
<dbReference type="SUPFAM" id="SSF46689">
    <property type="entry name" value="Homeodomain-like"/>
    <property type="match status" value="1"/>
</dbReference>
<keyword evidence="8" id="KW-1185">Reference proteome</keyword>
<organism evidence="7 8">
    <name type="scientific">Paraperlucidibaca wandonensis</name>
    <dbReference type="NCBI Taxonomy" id="1268273"/>
    <lineage>
        <taxon>Bacteria</taxon>
        <taxon>Pseudomonadati</taxon>
        <taxon>Pseudomonadota</taxon>
        <taxon>Gammaproteobacteria</taxon>
        <taxon>Moraxellales</taxon>
        <taxon>Moraxellaceae</taxon>
        <taxon>Paraperlucidibaca</taxon>
    </lineage>
</organism>
<dbReference type="Gene3D" id="1.10.357.10">
    <property type="entry name" value="Tetracycline Repressor, domain 2"/>
    <property type="match status" value="1"/>
</dbReference>
<keyword evidence="3" id="KW-0804">Transcription</keyword>
<dbReference type="Pfam" id="PF00440">
    <property type="entry name" value="TetR_N"/>
    <property type="match status" value="1"/>
</dbReference>
<dbReference type="EMBL" id="JBHTIT010000001">
    <property type="protein sequence ID" value="MFD0950631.1"/>
    <property type="molecule type" value="Genomic_DNA"/>
</dbReference>
<comment type="caution">
    <text evidence="7">The sequence shown here is derived from an EMBL/GenBank/DDBJ whole genome shotgun (WGS) entry which is preliminary data.</text>
</comment>
<dbReference type="InterPro" id="IPR050109">
    <property type="entry name" value="HTH-type_TetR-like_transc_reg"/>
</dbReference>
<keyword evidence="1" id="KW-0805">Transcription regulation</keyword>
<dbReference type="PANTHER" id="PTHR30055:SF234">
    <property type="entry name" value="HTH-TYPE TRANSCRIPTIONAL REGULATOR BETI"/>
    <property type="match status" value="1"/>
</dbReference>
<evidence type="ECO:0000256" key="4">
    <source>
        <dbReference type="PROSITE-ProRule" id="PRU00335"/>
    </source>
</evidence>
<accession>A0ABW3HIP6</accession>
<feature type="region of interest" description="Disordered" evidence="5">
    <location>
        <begin position="208"/>
        <end position="230"/>
    </location>
</feature>
<feature type="DNA-binding region" description="H-T-H motif" evidence="4">
    <location>
        <begin position="43"/>
        <end position="62"/>
    </location>
</feature>
<evidence type="ECO:0000256" key="3">
    <source>
        <dbReference type="ARBA" id="ARBA00023163"/>
    </source>
</evidence>
<proteinExistence type="predicted"/>
<evidence type="ECO:0000313" key="7">
    <source>
        <dbReference type="EMBL" id="MFD0950631.1"/>
    </source>
</evidence>
<evidence type="ECO:0000256" key="2">
    <source>
        <dbReference type="ARBA" id="ARBA00023125"/>
    </source>
</evidence>
<dbReference type="Proteomes" id="UP001597044">
    <property type="component" value="Unassembled WGS sequence"/>
</dbReference>
<evidence type="ECO:0000256" key="1">
    <source>
        <dbReference type="ARBA" id="ARBA00023015"/>
    </source>
</evidence>
<keyword evidence="2 4" id="KW-0238">DNA-binding</keyword>
<evidence type="ECO:0000256" key="5">
    <source>
        <dbReference type="SAM" id="MobiDB-lite"/>
    </source>
</evidence>
<dbReference type="RefSeq" id="WP_340675918.1">
    <property type="nucleotide sequence ID" value="NZ_JBHTIT010000001.1"/>
</dbReference>
<feature type="region of interest" description="Disordered" evidence="5">
    <location>
        <begin position="1"/>
        <end position="21"/>
    </location>
</feature>
<dbReference type="PROSITE" id="PS50977">
    <property type="entry name" value="HTH_TETR_2"/>
    <property type="match status" value="1"/>
</dbReference>
<dbReference type="InterPro" id="IPR001647">
    <property type="entry name" value="HTH_TetR"/>
</dbReference>
<dbReference type="PRINTS" id="PR00455">
    <property type="entry name" value="HTHTETR"/>
</dbReference>
<evidence type="ECO:0000259" key="6">
    <source>
        <dbReference type="PROSITE" id="PS50977"/>
    </source>
</evidence>
<dbReference type="PANTHER" id="PTHR30055">
    <property type="entry name" value="HTH-TYPE TRANSCRIPTIONAL REGULATOR RUTR"/>
    <property type="match status" value="1"/>
</dbReference>
<reference evidence="8" key="1">
    <citation type="journal article" date="2019" name="Int. J. Syst. Evol. Microbiol.">
        <title>The Global Catalogue of Microorganisms (GCM) 10K type strain sequencing project: providing services to taxonomists for standard genome sequencing and annotation.</title>
        <authorList>
            <consortium name="The Broad Institute Genomics Platform"/>
            <consortium name="The Broad Institute Genome Sequencing Center for Infectious Disease"/>
            <person name="Wu L."/>
            <person name="Ma J."/>
        </authorList>
    </citation>
    <scope>NUCLEOTIDE SEQUENCE [LARGE SCALE GENOMIC DNA]</scope>
    <source>
        <strain evidence="8">CCUG 63419</strain>
    </source>
</reference>
<name>A0ABW3HIP6_9GAMM</name>
<dbReference type="InterPro" id="IPR009057">
    <property type="entry name" value="Homeodomain-like_sf"/>
</dbReference>
<feature type="domain" description="HTH tetR-type" evidence="6">
    <location>
        <begin position="20"/>
        <end position="80"/>
    </location>
</feature>
<sequence length="230" mass="26086">MTAQSQNKDNHRRTQTERSEAMRQRLINATVTCLADEGYAGTTVSKIINQAGVSRGAPMHHFPTKASLLEATAEYLIRWMNRHLARATRGVVDSENRAADMITASWRELHDGPESLALMELMLASRRDEDLARVMRALWDAGRQALDMASKHYFEPDFNGIKPTQLFVLTHWLMRGMALEQHLMNDAPVADHFIELWGKVMSQHLQAKPNVTTPPPRPAFWNRSLATNTD</sequence>